<comment type="caution">
    <text evidence="1">The sequence shown here is derived from an EMBL/GenBank/DDBJ whole genome shotgun (WGS) entry which is preliminary data.</text>
</comment>
<dbReference type="AlphaFoldDB" id="A0A848EX41"/>
<protein>
    <submittedName>
        <fullName evidence="1">Uncharacterized protein</fullName>
    </submittedName>
</protein>
<dbReference type="Proteomes" id="UP000536773">
    <property type="component" value="Unassembled WGS sequence"/>
</dbReference>
<name>A0A848EX41_MEGEL</name>
<evidence type="ECO:0000313" key="2">
    <source>
        <dbReference type="Proteomes" id="UP000536773"/>
    </source>
</evidence>
<dbReference type="RefSeq" id="WP_169013957.1">
    <property type="nucleotide sequence ID" value="NZ_JABBJH010000024.1"/>
</dbReference>
<evidence type="ECO:0000313" key="1">
    <source>
        <dbReference type="EMBL" id="NMK39885.1"/>
    </source>
</evidence>
<reference evidence="1 2" key="1">
    <citation type="submission" date="2020-04" db="EMBL/GenBank/DDBJ databases">
        <authorList>
            <person name="Hitch T.C.A."/>
            <person name="Wylensek D."/>
            <person name="Clavel T."/>
        </authorList>
    </citation>
    <scope>NUCLEOTIDE SEQUENCE [LARGE SCALE GENOMIC DNA]</scope>
    <source>
        <strain evidence="1 2">WCA-386-APC-2A</strain>
    </source>
</reference>
<proteinExistence type="predicted"/>
<organism evidence="1 2">
    <name type="scientific">Megasphaera elsdenii</name>
    <dbReference type="NCBI Taxonomy" id="907"/>
    <lineage>
        <taxon>Bacteria</taxon>
        <taxon>Bacillati</taxon>
        <taxon>Bacillota</taxon>
        <taxon>Negativicutes</taxon>
        <taxon>Veillonellales</taxon>
        <taxon>Veillonellaceae</taxon>
        <taxon>Megasphaera</taxon>
    </lineage>
</organism>
<accession>A0A848EX41</accession>
<gene>
    <name evidence="1" type="ORF">HG933_11015</name>
</gene>
<dbReference type="EMBL" id="JABBJH010000024">
    <property type="protein sequence ID" value="NMK39885.1"/>
    <property type="molecule type" value="Genomic_DNA"/>
</dbReference>
<sequence length="59" mass="6910">MKNKVTALFRWEVIRFSWGVAVREKRTGKWTLAILNFNGQEIDLNGAEVELHENGIEFF</sequence>